<accession>A0A9K3DCZ6</accession>
<feature type="non-terminal residue" evidence="1">
    <location>
        <position position="1"/>
    </location>
</feature>
<evidence type="ECO:0000313" key="2">
    <source>
        <dbReference type="Proteomes" id="UP000265618"/>
    </source>
</evidence>
<name>A0A9K3DCZ6_9EUKA</name>
<organism evidence="1 2">
    <name type="scientific">Kipferlia bialata</name>
    <dbReference type="NCBI Taxonomy" id="797122"/>
    <lineage>
        <taxon>Eukaryota</taxon>
        <taxon>Metamonada</taxon>
        <taxon>Carpediemonas-like organisms</taxon>
        <taxon>Kipferlia</taxon>
    </lineage>
</organism>
<comment type="caution">
    <text evidence="1">The sequence shown here is derived from an EMBL/GenBank/DDBJ whole genome shotgun (WGS) entry which is preliminary data.</text>
</comment>
<gene>
    <name evidence="1" type="ORF">KIPB_016300</name>
</gene>
<dbReference type="AlphaFoldDB" id="A0A9K3DCZ6"/>
<keyword evidence="2" id="KW-1185">Reference proteome</keyword>
<sequence>FIATIGLGITTVVLTTFLMLASPAKTLGVVAGVFEAAATGSQSVGAAIAVALHNHFLANQSEDMPYTVRYATATHYTLMCTPFAALLSGWLGSKVCNL</sequence>
<dbReference type="Proteomes" id="UP000265618">
    <property type="component" value="Unassembled WGS sequence"/>
</dbReference>
<proteinExistence type="predicted"/>
<protein>
    <submittedName>
        <fullName evidence="1">Uncharacterized protein</fullName>
    </submittedName>
</protein>
<evidence type="ECO:0000313" key="1">
    <source>
        <dbReference type="EMBL" id="GIQ92496.1"/>
    </source>
</evidence>
<reference evidence="1 2" key="1">
    <citation type="journal article" date="2018" name="PLoS ONE">
        <title>The draft genome of Kipferlia bialata reveals reductive genome evolution in fornicate parasites.</title>
        <authorList>
            <person name="Tanifuji G."/>
            <person name="Takabayashi S."/>
            <person name="Kume K."/>
            <person name="Takagi M."/>
            <person name="Nakayama T."/>
            <person name="Kamikawa R."/>
            <person name="Inagaki Y."/>
            <person name="Hashimoto T."/>
        </authorList>
    </citation>
    <scope>NUCLEOTIDE SEQUENCE [LARGE SCALE GENOMIC DNA]</scope>
    <source>
        <strain evidence="1">NY0173</strain>
    </source>
</reference>
<dbReference type="EMBL" id="BDIP01009842">
    <property type="protein sequence ID" value="GIQ92496.1"/>
    <property type="molecule type" value="Genomic_DNA"/>
</dbReference>